<protein>
    <recommendedName>
        <fullName evidence="6">Folate receptor-like domain-containing protein</fullName>
    </recommendedName>
</protein>
<dbReference type="EMBL" id="JAINUG010000407">
    <property type="protein sequence ID" value="KAJ8372335.1"/>
    <property type="molecule type" value="Genomic_DNA"/>
</dbReference>
<evidence type="ECO:0000256" key="5">
    <source>
        <dbReference type="SAM" id="SignalP"/>
    </source>
</evidence>
<evidence type="ECO:0000313" key="8">
    <source>
        <dbReference type="Proteomes" id="UP001221898"/>
    </source>
</evidence>
<dbReference type="GO" id="GO:0032217">
    <property type="term" value="F:riboflavin transmembrane transporter activity"/>
    <property type="evidence" value="ECO:0007669"/>
    <property type="project" value="TreeGrafter"/>
</dbReference>
<keyword evidence="2 5" id="KW-0732">Signal</keyword>
<evidence type="ECO:0000256" key="2">
    <source>
        <dbReference type="ARBA" id="ARBA00022729"/>
    </source>
</evidence>
<comment type="caution">
    <text evidence="7">The sequence shown here is derived from an EMBL/GenBank/DDBJ whole genome shotgun (WGS) entry which is preliminary data.</text>
</comment>
<dbReference type="Proteomes" id="UP001221898">
    <property type="component" value="Unassembled WGS sequence"/>
</dbReference>
<evidence type="ECO:0000256" key="1">
    <source>
        <dbReference type="ARBA" id="ARBA00007932"/>
    </source>
</evidence>
<dbReference type="AlphaFoldDB" id="A0AAD7W1N8"/>
<keyword evidence="3" id="KW-1015">Disulfide bond</keyword>
<name>A0AAD7W1N8_9TELE</name>
<feature type="domain" description="Folate receptor-like" evidence="6">
    <location>
        <begin position="33"/>
        <end position="209"/>
    </location>
</feature>
<comment type="similarity">
    <text evidence="1">Belongs to the folate receptor family.</text>
</comment>
<dbReference type="InterPro" id="IPR004269">
    <property type="entry name" value="Folate_rcpt"/>
</dbReference>
<dbReference type="GO" id="GO:0038023">
    <property type="term" value="F:signaling receptor activity"/>
    <property type="evidence" value="ECO:0007669"/>
    <property type="project" value="TreeGrafter"/>
</dbReference>
<dbReference type="GO" id="GO:0009897">
    <property type="term" value="C:external side of plasma membrane"/>
    <property type="evidence" value="ECO:0007669"/>
    <property type="project" value="TreeGrafter"/>
</dbReference>
<evidence type="ECO:0000256" key="3">
    <source>
        <dbReference type="ARBA" id="ARBA00023157"/>
    </source>
</evidence>
<reference evidence="7" key="1">
    <citation type="journal article" date="2023" name="Science">
        <title>Genome structures resolve the early diversification of teleost fishes.</title>
        <authorList>
            <person name="Parey E."/>
            <person name="Louis A."/>
            <person name="Montfort J."/>
            <person name="Bouchez O."/>
            <person name="Roques C."/>
            <person name="Iampietro C."/>
            <person name="Lluch J."/>
            <person name="Castinel A."/>
            <person name="Donnadieu C."/>
            <person name="Desvignes T."/>
            <person name="Floi Bucao C."/>
            <person name="Jouanno E."/>
            <person name="Wen M."/>
            <person name="Mejri S."/>
            <person name="Dirks R."/>
            <person name="Jansen H."/>
            <person name="Henkel C."/>
            <person name="Chen W.J."/>
            <person name="Zahm M."/>
            <person name="Cabau C."/>
            <person name="Klopp C."/>
            <person name="Thompson A.W."/>
            <person name="Robinson-Rechavi M."/>
            <person name="Braasch I."/>
            <person name="Lecointre G."/>
            <person name="Bobe J."/>
            <person name="Postlethwait J.H."/>
            <person name="Berthelot C."/>
            <person name="Roest Crollius H."/>
            <person name="Guiguen Y."/>
        </authorList>
    </citation>
    <scope>NUCLEOTIDE SEQUENCE</scope>
    <source>
        <strain evidence="7">NC1722</strain>
    </source>
</reference>
<sequence>MGIFKNCPKPLPLIVAYILASLIGRSGCQEGSCLQDGKHKAAPGPERYLKECALYTDNACCSRNDIQEITASPVSRVDGISWDRCGALSPSCQSFFKRVACFQRCSPDAARWPHPHSPASIQGVPLCTSFCRDWFQACKADRTCARNWVSDWKHGPQGNNCPGTCVTYQQMYQDGQDLCESLWGDRFVSVEDEAQDGPGGTEGRSCGCLSLSPSDREAMAALRAQEGDPEELDTTKTGRPEYRAPCRHNARPQGATLAPEARRGGHNTGMHKRSLFMEDVEGSSSGL</sequence>
<evidence type="ECO:0000259" key="6">
    <source>
        <dbReference type="Pfam" id="PF03024"/>
    </source>
</evidence>
<feature type="chain" id="PRO_5042291237" description="Folate receptor-like domain-containing protein" evidence="5">
    <location>
        <begin position="29"/>
        <end position="287"/>
    </location>
</feature>
<keyword evidence="8" id="KW-1185">Reference proteome</keyword>
<evidence type="ECO:0000313" key="7">
    <source>
        <dbReference type="EMBL" id="KAJ8372335.1"/>
    </source>
</evidence>
<dbReference type="GO" id="GO:1902444">
    <property type="term" value="F:riboflavin binding"/>
    <property type="evidence" value="ECO:0007669"/>
    <property type="project" value="TreeGrafter"/>
</dbReference>
<dbReference type="PANTHER" id="PTHR10517:SF25">
    <property type="entry name" value="RETBINDIN ISOFORM X1"/>
    <property type="match status" value="1"/>
</dbReference>
<evidence type="ECO:0000256" key="4">
    <source>
        <dbReference type="SAM" id="MobiDB-lite"/>
    </source>
</evidence>
<dbReference type="PANTHER" id="PTHR10517">
    <property type="entry name" value="FOLATE RECEPTOR"/>
    <property type="match status" value="1"/>
</dbReference>
<feature type="signal peptide" evidence="5">
    <location>
        <begin position="1"/>
        <end position="28"/>
    </location>
</feature>
<dbReference type="InterPro" id="IPR018143">
    <property type="entry name" value="Folate_rcpt-like"/>
</dbReference>
<feature type="region of interest" description="Disordered" evidence="4">
    <location>
        <begin position="218"/>
        <end position="287"/>
    </location>
</feature>
<feature type="compositionally biased region" description="Basic and acidic residues" evidence="4">
    <location>
        <begin position="233"/>
        <end position="244"/>
    </location>
</feature>
<proteinExistence type="inferred from homology"/>
<organism evidence="7 8">
    <name type="scientific">Aldrovandia affinis</name>
    <dbReference type="NCBI Taxonomy" id="143900"/>
    <lineage>
        <taxon>Eukaryota</taxon>
        <taxon>Metazoa</taxon>
        <taxon>Chordata</taxon>
        <taxon>Craniata</taxon>
        <taxon>Vertebrata</taxon>
        <taxon>Euteleostomi</taxon>
        <taxon>Actinopterygii</taxon>
        <taxon>Neopterygii</taxon>
        <taxon>Teleostei</taxon>
        <taxon>Notacanthiformes</taxon>
        <taxon>Halosauridae</taxon>
        <taxon>Aldrovandia</taxon>
    </lineage>
</organism>
<gene>
    <name evidence="7" type="ORF">AAFF_G00290650</name>
</gene>
<accession>A0AAD7W1N8</accession>
<dbReference type="Pfam" id="PF03024">
    <property type="entry name" value="Folate_rec"/>
    <property type="match status" value="1"/>
</dbReference>